<dbReference type="Gene3D" id="3.40.30.10">
    <property type="entry name" value="Glutaredoxin"/>
    <property type="match status" value="1"/>
</dbReference>
<organism evidence="2 3">
    <name type="scientific">Floridaenema aerugineum BLCC-F46</name>
    <dbReference type="NCBI Taxonomy" id="3153654"/>
    <lineage>
        <taxon>Bacteria</taxon>
        <taxon>Bacillati</taxon>
        <taxon>Cyanobacteriota</taxon>
        <taxon>Cyanophyceae</taxon>
        <taxon>Oscillatoriophycideae</taxon>
        <taxon>Aerosakkonematales</taxon>
        <taxon>Aerosakkonemataceae</taxon>
        <taxon>Floridanema</taxon>
        <taxon>Floridanema aerugineum</taxon>
    </lineage>
</organism>
<accession>A0ABV4X4K3</accession>
<dbReference type="Proteomes" id="UP001576774">
    <property type="component" value="Unassembled WGS sequence"/>
</dbReference>
<proteinExistence type="predicted"/>
<keyword evidence="1" id="KW-0732">Signal</keyword>
<keyword evidence="3" id="KW-1185">Reference proteome</keyword>
<feature type="chain" id="PRO_5047380198" evidence="1">
    <location>
        <begin position="24"/>
        <end position="145"/>
    </location>
</feature>
<name>A0ABV4X4K3_9CYAN</name>
<dbReference type="SUPFAM" id="SSF52833">
    <property type="entry name" value="Thioredoxin-like"/>
    <property type="match status" value="1"/>
</dbReference>
<gene>
    <name evidence="2" type="ORF">ACE1CC_10255</name>
</gene>
<evidence type="ECO:0000256" key="1">
    <source>
        <dbReference type="SAM" id="SignalP"/>
    </source>
</evidence>
<dbReference type="PANTHER" id="PTHR34573:SF1">
    <property type="entry name" value="VITAMIN K EPOXIDE REDUCTASE DOMAIN-CONTAINING PROTEIN"/>
    <property type="match status" value="1"/>
</dbReference>
<sequence length="145" mass="16441">MKSKIISLSFVAMVTTFCTIAYAQQQGVINSKIPIFHPESSGVKTTSESAKIGLAKHLRRQKAKMYGAYWCPYCTRQKQIFGSQAFNLIRYIECDPRGQNAKPDLCRQANVRGYPTWEINGQQYRGMRSLSDLANISGYRGSRNF</sequence>
<comment type="caution">
    <text evidence="2">The sequence shown here is derived from an EMBL/GenBank/DDBJ whole genome shotgun (WGS) entry which is preliminary data.</text>
</comment>
<dbReference type="EMBL" id="JBHFNQ010000080">
    <property type="protein sequence ID" value="MFB2877256.1"/>
    <property type="molecule type" value="Genomic_DNA"/>
</dbReference>
<dbReference type="RefSeq" id="WP_413270363.1">
    <property type="nucleotide sequence ID" value="NZ_JBHFNQ010000080.1"/>
</dbReference>
<evidence type="ECO:0000313" key="2">
    <source>
        <dbReference type="EMBL" id="MFB2877256.1"/>
    </source>
</evidence>
<reference evidence="2 3" key="1">
    <citation type="submission" date="2024-09" db="EMBL/GenBank/DDBJ databases">
        <title>Floridaenema gen nov. (Aerosakkonemataceae, Aerosakkonematales ord. nov., Cyanobacteria) from benthic tropical and subtropical fresh waters, with the description of four new species.</title>
        <authorList>
            <person name="Moretto J.A."/>
            <person name="Berthold D.E."/>
            <person name="Lefler F.W."/>
            <person name="Huang I.-S."/>
            <person name="Laughinghouse H. IV."/>
        </authorList>
    </citation>
    <scope>NUCLEOTIDE SEQUENCE [LARGE SCALE GENOMIC DNA]</scope>
    <source>
        <strain evidence="2 3">BLCC-F46</strain>
    </source>
</reference>
<feature type="signal peptide" evidence="1">
    <location>
        <begin position="1"/>
        <end position="23"/>
    </location>
</feature>
<dbReference type="PANTHER" id="PTHR34573">
    <property type="entry name" value="VKC DOMAIN-CONTAINING PROTEIN"/>
    <property type="match status" value="1"/>
</dbReference>
<protein>
    <submittedName>
        <fullName evidence="2">Glutaredoxin family protein</fullName>
    </submittedName>
</protein>
<evidence type="ECO:0000313" key="3">
    <source>
        <dbReference type="Proteomes" id="UP001576774"/>
    </source>
</evidence>
<dbReference type="InterPro" id="IPR036249">
    <property type="entry name" value="Thioredoxin-like_sf"/>
</dbReference>